<proteinExistence type="predicted"/>
<feature type="region of interest" description="Disordered" evidence="1">
    <location>
        <begin position="53"/>
        <end position="79"/>
    </location>
</feature>
<evidence type="ECO:0000313" key="4">
    <source>
        <dbReference type="Proteomes" id="UP000013165"/>
    </source>
</evidence>
<dbReference type="STRING" id="626887.J057_14140"/>
<evidence type="ECO:0000259" key="2">
    <source>
        <dbReference type="Pfam" id="PF13511"/>
    </source>
</evidence>
<dbReference type="PATRIC" id="fig|626887.3.peg.2823"/>
<gene>
    <name evidence="3" type="ORF">J057_14140</name>
</gene>
<accession>N6WUJ6</accession>
<evidence type="ECO:0000256" key="1">
    <source>
        <dbReference type="SAM" id="MobiDB-lite"/>
    </source>
</evidence>
<dbReference type="Proteomes" id="UP000013165">
    <property type="component" value="Unassembled WGS sequence"/>
</dbReference>
<keyword evidence="4" id="KW-1185">Reference proteome</keyword>
<comment type="caution">
    <text evidence="3">The sequence shown here is derived from an EMBL/GenBank/DDBJ whole genome shotgun (WGS) entry which is preliminary data.</text>
</comment>
<dbReference type="eggNOG" id="ENOG503160N">
    <property type="taxonomic scope" value="Bacteria"/>
</dbReference>
<dbReference type="Pfam" id="PF13511">
    <property type="entry name" value="DUF4124"/>
    <property type="match status" value="1"/>
</dbReference>
<organism evidence="3 4">
    <name type="scientific">Marinobacter nanhaiticus D15-8W</name>
    <dbReference type="NCBI Taxonomy" id="626887"/>
    <lineage>
        <taxon>Bacteria</taxon>
        <taxon>Pseudomonadati</taxon>
        <taxon>Pseudomonadota</taxon>
        <taxon>Gammaproteobacteria</taxon>
        <taxon>Pseudomonadales</taxon>
        <taxon>Marinobacteraceae</taxon>
        <taxon>Marinobacter</taxon>
    </lineage>
</organism>
<sequence>MTCTVAQAEVYKRVDAQGNVTYSDEPLDGGEAIDVKPVTTVTLPKADQVREIVERNRRNEDRDQQTSQPYGKVGFVAPEDNSAFHSGSGDVTFSVSSQPALRQGHLFEVSLDGQPIGQNASGQFSVNNVYRGTHEASVNIVDGQGRIIQPGQSISFTIHRPSVLN</sequence>
<dbReference type="InterPro" id="IPR025392">
    <property type="entry name" value="DUF4124"/>
</dbReference>
<dbReference type="OrthoDB" id="6366673at2"/>
<protein>
    <submittedName>
        <fullName evidence="3">DUF4124 domain-containing protein</fullName>
    </submittedName>
</protein>
<dbReference type="AlphaFoldDB" id="N6WUJ6"/>
<dbReference type="HOGENOM" id="CLU_110739_0_1_6"/>
<feature type="domain" description="DUF4124" evidence="2">
    <location>
        <begin position="2"/>
        <end position="47"/>
    </location>
</feature>
<evidence type="ECO:0000313" key="3">
    <source>
        <dbReference type="EMBL" id="ENO12548.2"/>
    </source>
</evidence>
<dbReference type="EMBL" id="APLQ01000014">
    <property type="protein sequence ID" value="ENO12548.2"/>
    <property type="molecule type" value="Genomic_DNA"/>
</dbReference>
<name>N6WUJ6_9GAMM</name>
<feature type="compositionally biased region" description="Basic and acidic residues" evidence="1">
    <location>
        <begin position="53"/>
        <end position="64"/>
    </location>
</feature>
<reference evidence="3 4" key="1">
    <citation type="journal article" date="2013" name="Genome Announc.">
        <title>Genome Sequence of the Polycyclic Aromatic Hydrocarbon-Degrading Bacterium Strain Marinobacter nanhaiticus D15-8WT.</title>
        <authorList>
            <person name="Cui Z."/>
            <person name="Gao W."/>
            <person name="Li Q."/>
            <person name="Xu G."/>
            <person name="Zheng L."/>
        </authorList>
    </citation>
    <scope>NUCLEOTIDE SEQUENCE [LARGE SCALE GENOMIC DNA]</scope>
    <source>
        <strain evidence="3 4">D15-8W</strain>
    </source>
</reference>